<dbReference type="Pfam" id="PF12697">
    <property type="entry name" value="Abhydrolase_6"/>
    <property type="match status" value="1"/>
</dbReference>
<gene>
    <name evidence="2" type="primary">nap</name>
    <name evidence="2" type="ORF">MNV_1100031</name>
</gene>
<dbReference type="InterPro" id="IPR029058">
    <property type="entry name" value="AB_hydrolase_fold"/>
</dbReference>
<dbReference type="GO" id="GO:0106435">
    <property type="term" value="F:carboxylesterase activity"/>
    <property type="evidence" value="ECO:0007669"/>
    <property type="project" value="UniProtKB-EC"/>
</dbReference>
<keyword evidence="2" id="KW-0378">Hydrolase</keyword>
<protein>
    <submittedName>
        <fullName evidence="2">Uncharacterized carboxylesterase nap</fullName>
        <ecNumber evidence="2">3.1.1.1</ecNumber>
    </submittedName>
</protein>
<evidence type="ECO:0000313" key="2">
    <source>
        <dbReference type="EMBL" id="SNQ59254.1"/>
    </source>
</evidence>
<feature type="domain" description="AB hydrolase-1" evidence="1">
    <location>
        <begin position="40"/>
        <end position="261"/>
    </location>
</feature>
<dbReference type="RefSeq" id="WP_096203658.1">
    <property type="nucleotide sequence ID" value="NZ_FZMP01000014.1"/>
</dbReference>
<dbReference type="Gene3D" id="3.40.50.1820">
    <property type="entry name" value="alpha/beta hydrolase"/>
    <property type="match status" value="1"/>
</dbReference>
<evidence type="ECO:0000313" key="3">
    <source>
        <dbReference type="Proteomes" id="UP000218615"/>
    </source>
</evidence>
<dbReference type="EMBL" id="FZMP01000014">
    <property type="protein sequence ID" value="SNQ59254.1"/>
    <property type="molecule type" value="Genomic_DNA"/>
</dbReference>
<accession>A0A284VIZ9</accession>
<dbReference type="SUPFAM" id="SSF53474">
    <property type="entry name" value="alpha/beta-Hydrolases"/>
    <property type="match status" value="1"/>
</dbReference>
<keyword evidence="3" id="KW-1185">Reference proteome</keyword>
<name>A0A284VIZ9_9EURY</name>
<dbReference type="OrthoDB" id="135859at2157"/>
<organism evidence="2 3">
    <name type="scientific">Candidatus Methanoperedens nitratireducens</name>
    <dbReference type="NCBI Taxonomy" id="1392998"/>
    <lineage>
        <taxon>Archaea</taxon>
        <taxon>Methanobacteriati</taxon>
        <taxon>Methanobacteriota</taxon>
        <taxon>Stenosarchaea group</taxon>
        <taxon>Methanomicrobia</taxon>
        <taxon>Methanosarcinales</taxon>
        <taxon>ANME-2 cluster</taxon>
        <taxon>Candidatus Methanoperedentaceae</taxon>
        <taxon>Candidatus Methanoperedens</taxon>
    </lineage>
</organism>
<dbReference type="PANTHER" id="PTHR46438:SF11">
    <property type="entry name" value="LIPASE-RELATED"/>
    <property type="match status" value="1"/>
</dbReference>
<dbReference type="PANTHER" id="PTHR46438">
    <property type="entry name" value="ALPHA/BETA-HYDROLASES SUPERFAMILY PROTEIN"/>
    <property type="match status" value="1"/>
</dbReference>
<dbReference type="EC" id="3.1.1.1" evidence="2"/>
<sequence>MAAYDAVLSLWPVSYESFDIPTQFGKTHIIASGPKGAPPLVLLHATSASATMWFPNIAYLSREYQVYALDIIGDAGKSVISYPPQNKSDYALWLTDVFNELNVTQADVVGASYGGWVVMSLALYARERVKKIVLLSPPAAFAPFNKMYILRLVPSMLFPIRPFIINSIRPLFVKRPNETYFEQLVLAAACKFKLVFPTEFTDDELQQIKTPALLLIGEKEGIFSAQKAIDRATRLMPNILAEMIPDAGHIPSMDQPEMVNERILNFLNKNFQVSKLQK</sequence>
<dbReference type="AlphaFoldDB" id="A0A284VIZ9"/>
<dbReference type="Proteomes" id="UP000218615">
    <property type="component" value="Unassembled WGS sequence"/>
</dbReference>
<reference evidence="3" key="1">
    <citation type="submission" date="2017-06" db="EMBL/GenBank/DDBJ databases">
        <authorList>
            <person name="Cremers G."/>
        </authorList>
    </citation>
    <scope>NUCLEOTIDE SEQUENCE [LARGE SCALE GENOMIC DNA]</scope>
</reference>
<dbReference type="InterPro" id="IPR000073">
    <property type="entry name" value="AB_hydrolase_1"/>
</dbReference>
<proteinExistence type="predicted"/>
<evidence type="ECO:0000259" key="1">
    <source>
        <dbReference type="Pfam" id="PF12697"/>
    </source>
</evidence>